<name>A0AAE1Y0D9_9LAMI</name>
<comment type="caution">
    <text evidence="2">The sequence shown here is derived from an EMBL/GenBank/DDBJ whole genome shotgun (WGS) entry which is preliminary data.</text>
</comment>
<dbReference type="Proteomes" id="UP001293254">
    <property type="component" value="Unassembled WGS sequence"/>
</dbReference>
<dbReference type="AlphaFoldDB" id="A0AAE1Y0D9"/>
<gene>
    <name evidence="2" type="ORF">Salat_2043600</name>
</gene>
<evidence type="ECO:0000313" key="2">
    <source>
        <dbReference type="EMBL" id="KAK4420931.1"/>
    </source>
</evidence>
<reference evidence="2" key="2">
    <citation type="journal article" date="2024" name="Plant">
        <title>Genomic evolution and insights into agronomic trait innovations of Sesamum species.</title>
        <authorList>
            <person name="Miao H."/>
            <person name="Wang L."/>
            <person name="Qu L."/>
            <person name="Liu H."/>
            <person name="Sun Y."/>
            <person name="Le M."/>
            <person name="Wang Q."/>
            <person name="Wei S."/>
            <person name="Zheng Y."/>
            <person name="Lin W."/>
            <person name="Duan Y."/>
            <person name="Cao H."/>
            <person name="Xiong S."/>
            <person name="Wang X."/>
            <person name="Wei L."/>
            <person name="Li C."/>
            <person name="Ma Q."/>
            <person name="Ju M."/>
            <person name="Zhao R."/>
            <person name="Li G."/>
            <person name="Mu C."/>
            <person name="Tian Q."/>
            <person name="Mei H."/>
            <person name="Zhang T."/>
            <person name="Gao T."/>
            <person name="Zhang H."/>
        </authorList>
    </citation>
    <scope>NUCLEOTIDE SEQUENCE</scope>
    <source>
        <strain evidence="2">3651</strain>
    </source>
</reference>
<organism evidence="2 3">
    <name type="scientific">Sesamum alatum</name>
    <dbReference type="NCBI Taxonomy" id="300844"/>
    <lineage>
        <taxon>Eukaryota</taxon>
        <taxon>Viridiplantae</taxon>
        <taxon>Streptophyta</taxon>
        <taxon>Embryophyta</taxon>
        <taxon>Tracheophyta</taxon>
        <taxon>Spermatophyta</taxon>
        <taxon>Magnoliopsida</taxon>
        <taxon>eudicotyledons</taxon>
        <taxon>Gunneridae</taxon>
        <taxon>Pentapetalae</taxon>
        <taxon>asterids</taxon>
        <taxon>lamiids</taxon>
        <taxon>Lamiales</taxon>
        <taxon>Pedaliaceae</taxon>
        <taxon>Sesamum</taxon>
    </lineage>
</organism>
<dbReference type="EMBL" id="JACGWO010000008">
    <property type="protein sequence ID" value="KAK4420931.1"/>
    <property type="molecule type" value="Genomic_DNA"/>
</dbReference>
<proteinExistence type="predicted"/>
<sequence>MIRTVNKTAQKGSHLTNPSSGSRRGDVQQLLVSLGRLRHKEIISMLITSWWRARKGLRASRAHMQDFNQSHGPRKKGLIEDGQGRLALKEDNLLNIPLTFTAHGKVRRGTSRKSRRALIKIKEVTRKREWGITIIESGSTSRHNNKR</sequence>
<keyword evidence="3" id="KW-1185">Reference proteome</keyword>
<protein>
    <submittedName>
        <fullName evidence="2">Uncharacterized protein</fullName>
    </submittedName>
</protein>
<feature type="compositionally biased region" description="Polar residues" evidence="1">
    <location>
        <begin position="1"/>
        <end position="22"/>
    </location>
</feature>
<evidence type="ECO:0000313" key="3">
    <source>
        <dbReference type="Proteomes" id="UP001293254"/>
    </source>
</evidence>
<feature type="region of interest" description="Disordered" evidence="1">
    <location>
        <begin position="1"/>
        <end position="26"/>
    </location>
</feature>
<reference evidence="2" key="1">
    <citation type="submission" date="2020-06" db="EMBL/GenBank/DDBJ databases">
        <authorList>
            <person name="Li T."/>
            <person name="Hu X."/>
            <person name="Zhang T."/>
            <person name="Song X."/>
            <person name="Zhang H."/>
            <person name="Dai N."/>
            <person name="Sheng W."/>
            <person name="Hou X."/>
            <person name="Wei L."/>
        </authorList>
    </citation>
    <scope>NUCLEOTIDE SEQUENCE</scope>
    <source>
        <strain evidence="2">3651</strain>
        <tissue evidence="2">Leaf</tissue>
    </source>
</reference>
<accession>A0AAE1Y0D9</accession>
<evidence type="ECO:0000256" key="1">
    <source>
        <dbReference type="SAM" id="MobiDB-lite"/>
    </source>
</evidence>